<accession>A0A674B6F6</accession>
<reference evidence="1" key="1">
    <citation type="submission" date="2025-08" db="UniProtKB">
        <authorList>
            <consortium name="Ensembl"/>
        </authorList>
    </citation>
    <scope>IDENTIFICATION</scope>
</reference>
<dbReference type="Proteomes" id="UP000472277">
    <property type="component" value="Chromosome 35"/>
</dbReference>
<evidence type="ECO:0000313" key="2">
    <source>
        <dbReference type="Proteomes" id="UP000472277"/>
    </source>
</evidence>
<dbReference type="Ensembl" id="ENSSTUT00000071093.1">
    <property type="protein sequence ID" value="ENSSTUP00000067058.1"/>
    <property type="gene ID" value="ENSSTUG00000029322.1"/>
</dbReference>
<keyword evidence="2" id="KW-1185">Reference proteome</keyword>
<proteinExistence type="predicted"/>
<dbReference type="InParanoid" id="A0A674B6F6"/>
<dbReference type="GeneTree" id="ENSGT00980000198736"/>
<evidence type="ECO:0000313" key="1">
    <source>
        <dbReference type="Ensembl" id="ENSSTUP00000067058.1"/>
    </source>
</evidence>
<dbReference type="AlphaFoldDB" id="A0A674B6F6"/>
<organism evidence="1 2">
    <name type="scientific">Salmo trutta</name>
    <name type="common">Brown trout</name>
    <dbReference type="NCBI Taxonomy" id="8032"/>
    <lineage>
        <taxon>Eukaryota</taxon>
        <taxon>Metazoa</taxon>
        <taxon>Chordata</taxon>
        <taxon>Craniata</taxon>
        <taxon>Vertebrata</taxon>
        <taxon>Euteleostomi</taxon>
        <taxon>Actinopterygii</taxon>
        <taxon>Neopterygii</taxon>
        <taxon>Teleostei</taxon>
        <taxon>Protacanthopterygii</taxon>
        <taxon>Salmoniformes</taxon>
        <taxon>Salmonidae</taxon>
        <taxon>Salmoninae</taxon>
        <taxon>Salmo</taxon>
    </lineage>
</organism>
<dbReference type="OMA" id="TTYCEML"/>
<reference evidence="1" key="2">
    <citation type="submission" date="2025-09" db="UniProtKB">
        <authorList>
            <consortium name="Ensembl"/>
        </authorList>
    </citation>
    <scope>IDENTIFICATION</scope>
</reference>
<sequence length="127" mass="14252">CDIDCSGLLISDMQRLHQIITSINLTTSLPLPYKHMFSPQNSLERHLQLAGCNLGSLVTTYCEMLTYEPLINNAVTKVSADGEQTGNDAERIHKRDKDLELFVKNNLLAAEGTEHFQIHLNSVFHNS</sequence>
<name>A0A674B6F6_SALTR</name>
<protein>
    <submittedName>
        <fullName evidence="1">Uncharacterized protein</fullName>
    </submittedName>
</protein>